<keyword evidence="3" id="KW-1185">Reference proteome</keyword>
<evidence type="ECO:0000256" key="1">
    <source>
        <dbReference type="SAM" id="MobiDB-lite"/>
    </source>
</evidence>
<protein>
    <submittedName>
        <fullName evidence="2">Uncharacterized protein</fullName>
    </submittedName>
</protein>
<sequence>MGRPHRGQAASVGHIHRQLRAAGGGQDDDPLLDYLTTLEDWWHYLARTWVVVTSKYATLLRAELGEHLHPDDLLLVVKSGGVGAWAGFPERPDAWLRRHV</sequence>
<reference evidence="3" key="1">
    <citation type="submission" date="2016-10" db="EMBL/GenBank/DDBJ databases">
        <authorList>
            <person name="Varghese N."/>
            <person name="Submissions S."/>
        </authorList>
    </citation>
    <scope>NUCLEOTIDE SEQUENCE [LARGE SCALE GENOMIC DNA]</scope>
    <source>
        <strain evidence="3">DSM 22329</strain>
    </source>
</reference>
<dbReference type="STRING" id="443156.SAMN04489867_2565"/>
<dbReference type="RefSeq" id="WP_091786100.1">
    <property type="nucleotide sequence ID" value="NZ_LT629711.1"/>
</dbReference>
<dbReference type="AlphaFoldDB" id="A0A1H0SYM7"/>
<evidence type="ECO:0000313" key="2">
    <source>
        <dbReference type="EMBL" id="SDP46952.1"/>
    </source>
</evidence>
<dbReference type="OrthoDB" id="2656750at2"/>
<dbReference type="Proteomes" id="UP000199077">
    <property type="component" value="Chromosome I"/>
</dbReference>
<feature type="region of interest" description="Disordered" evidence="1">
    <location>
        <begin position="1"/>
        <end position="28"/>
    </location>
</feature>
<organism evidence="2 3">
    <name type="scientific">Pedococcus dokdonensis</name>
    <dbReference type="NCBI Taxonomy" id="443156"/>
    <lineage>
        <taxon>Bacteria</taxon>
        <taxon>Bacillati</taxon>
        <taxon>Actinomycetota</taxon>
        <taxon>Actinomycetes</taxon>
        <taxon>Micrococcales</taxon>
        <taxon>Intrasporangiaceae</taxon>
        <taxon>Pedococcus</taxon>
    </lineage>
</organism>
<name>A0A1H0SYM7_9MICO</name>
<gene>
    <name evidence="2" type="ORF">SAMN04489867_2565</name>
</gene>
<evidence type="ECO:0000313" key="3">
    <source>
        <dbReference type="Proteomes" id="UP000199077"/>
    </source>
</evidence>
<proteinExistence type="predicted"/>
<accession>A0A1H0SYM7</accession>
<dbReference type="EMBL" id="LT629711">
    <property type="protein sequence ID" value="SDP46952.1"/>
    <property type="molecule type" value="Genomic_DNA"/>
</dbReference>